<reference evidence="3 4" key="1">
    <citation type="submission" date="2024-01" db="EMBL/GenBank/DDBJ databases">
        <title>Genome assemblies of Stephania.</title>
        <authorList>
            <person name="Yang L."/>
        </authorList>
    </citation>
    <scope>NUCLEOTIDE SEQUENCE [LARGE SCALE GENOMIC DNA]</scope>
    <source>
        <strain evidence="3">JXDWG</strain>
        <tissue evidence="3">Leaf</tissue>
    </source>
</reference>
<accession>A0AAP0LB67</accession>
<feature type="compositionally biased region" description="Low complexity" evidence="1">
    <location>
        <begin position="313"/>
        <end position="336"/>
    </location>
</feature>
<evidence type="ECO:0000313" key="4">
    <source>
        <dbReference type="Proteomes" id="UP001419268"/>
    </source>
</evidence>
<dbReference type="PANTHER" id="PTHR33223">
    <property type="entry name" value="CCHC-TYPE DOMAIN-CONTAINING PROTEIN"/>
    <property type="match status" value="1"/>
</dbReference>
<keyword evidence="4" id="KW-1185">Reference proteome</keyword>
<dbReference type="AlphaFoldDB" id="A0AAP0LB67"/>
<evidence type="ECO:0000259" key="2">
    <source>
        <dbReference type="Pfam" id="PF03732"/>
    </source>
</evidence>
<dbReference type="EMBL" id="JBBNAG010000001">
    <property type="protein sequence ID" value="KAK9167117.1"/>
    <property type="molecule type" value="Genomic_DNA"/>
</dbReference>
<sequence length="472" mass="52234">MAPKGDNRVEVLEAELRKTEMSMGELRSAVDSQRSTMEAQFLALSQKMDALPHQQQSLGGGSHQIGKTSGAKCPDPSDLGLGAESVMEYSSARVAVPYRFGPEVRKIKMPTCDGEDLIGWLNQAEHYFALHDMPEVSKLRAARICLVGAAQIWLQTEEMIKPFESWQELRAQLARRFTEADLNHLYQQFFSVKQDTYVAEYRKRFELLSLHLPGLSESYKTVVFINGLKDRLRPELTVDQPASLRAVAERAESLEKKFEEGDGLGLVQSVEGPVTPEATSKAEARSSGRVSHTLPGPTRSVPPIPGKANTTMGSTTKTSPATSGSSSPTSSTAPTPTISPPKFKRLTESEAQARRKLGMCYRCDEKWFAGHCCNPKVLNVMLVRDDNDEESSGFPEESADEQSLKMVTLELSAHAMNDALAPHTIKLMGTLSIFVFRRSTRHSRPIDRAVYTVYLGFVCIPLCFPLRPSSYS</sequence>
<gene>
    <name evidence="3" type="ORF">Scep_002308</name>
</gene>
<protein>
    <recommendedName>
        <fullName evidence="2">Retrotransposon gag domain-containing protein</fullName>
    </recommendedName>
</protein>
<feature type="region of interest" description="Disordered" evidence="1">
    <location>
        <begin position="264"/>
        <end position="347"/>
    </location>
</feature>
<dbReference type="InterPro" id="IPR005162">
    <property type="entry name" value="Retrotrans_gag_dom"/>
</dbReference>
<evidence type="ECO:0000313" key="3">
    <source>
        <dbReference type="EMBL" id="KAK9167117.1"/>
    </source>
</evidence>
<dbReference type="PANTHER" id="PTHR33223:SF6">
    <property type="entry name" value="CCHC-TYPE DOMAIN-CONTAINING PROTEIN"/>
    <property type="match status" value="1"/>
</dbReference>
<organism evidence="3 4">
    <name type="scientific">Stephania cephalantha</name>
    <dbReference type="NCBI Taxonomy" id="152367"/>
    <lineage>
        <taxon>Eukaryota</taxon>
        <taxon>Viridiplantae</taxon>
        <taxon>Streptophyta</taxon>
        <taxon>Embryophyta</taxon>
        <taxon>Tracheophyta</taxon>
        <taxon>Spermatophyta</taxon>
        <taxon>Magnoliopsida</taxon>
        <taxon>Ranunculales</taxon>
        <taxon>Menispermaceae</taxon>
        <taxon>Menispermoideae</taxon>
        <taxon>Cissampelideae</taxon>
        <taxon>Stephania</taxon>
    </lineage>
</organism>
<name>A0AAP0LB67_9MAGN</name>
<dbReference type="Proteomes" id="UP001419268">
    <property type="component" value="Unassembled WGS sequence"/>
</dbReference>
<feature type="domain" description="Retrotransposon gag" evidence="2">
    <location>
        <begin position="142"/>
        <end position="230"/>
    </location>
</feature>
<comment type="caution">
    <text evidence="3">The sequence shown here is derived from an EMBL/GenBank/DDBJ whole genome shotgun (WGS) entry which is preliminary data.</text>
</comment>
<evidence type="ECO:0000256" key="1">
    <source>
        <dbReference type="SAM" id="MobiDB-lite"/>
    </source>
</evidence>
<dbReference type="Pfam" id="PF03732">
    <property type="entry name" value="Retrotrans_gag"/>
    <property type="match status" value="1"/>
</dbReference>
<proteinExistence type="predicted"/>
<feature type="region of interest" description="Disordered" evidence="1">
    <location>
        <begin position="54"/>
        <end position="74"/>
    </location>
</feature>